<keyword evidence="3" id="KW-1185">Reference proteome</keyword>
<feature type="transmembrane region" description="Helical" evidence="1">
    <location>
        <begin position="293"/>
        <end position="322"/>
    </location>
</feature>
<organism evidence="2 3">
    <name type="scientific">Candidatus Kurthia intestinigallinarum</name>
    <dbReference type="NCBI Taxonomy" id="1562256"/>
    <lineage>
        <taxon>Bacteria</taxon>
        <taxon>Bacillati</taxon>
        <taxon>Bacillota</taxon>
        <taxon>Bacilli</taxon>
        <taxon>Bacillales</taxon>
        <taxon>Caryophanaceae</taxon>
        <taxon>Kurthia</taxon>
    </lineage>
</organism>
<dbReference type="GO" id="GO:0016020">
    <property type="term" value="C:membrane"/>
    <property type="evidence" value="ECO:0007669"/>
    <property type="project" value="InterPro"/>
</dbReference>
<feature type="transmembrane region" description="Helical" evidence="1">
    <location>
        <begin position="64"/>
        <end position="82"/>
    </location>
</feature>
<dbReference type="InterPro" id="IPR010288">
    <property type="entry name" value="EcsB_ABC"/>
</dbReference>
<feature type="transmembrane region" description="Helical" evidence="1">
    <location>
        <begin position="135"/>
        <end position="153"/>
    </location>
</feature>
<name>A0A433RRR0_9BACL</name>
<sequence length="395" mass="45694">MRNLEDVWRKRSAHYTEELKKYMRYIFTGHMAIVIVFLMGAGGYQYSHWLDANHGNTNTPSLEIATLIVAFFLMLSRPVTLLKKPDEVYLLPLETKLGVYFKHALRFTFTTQAVIAVIVYIVMWPMLRQVTELEVSQIVAGLIVTIVLKWLNIQAEFAYRWNKAGEHVWLNRLVRYVLNGAALWGVLTGLYLVLVIAVVLFIALWLVDKKNIVKQPFPYEHFVALEDNRMMGIYRFANYFTDVPQVHGSIKRRPYFDFLYNMVPKKHKTTFEYYLFRSVIRTDDHFYLWLRLVVINALIVAFVDITIAGAIISAALAFAVAIQLKQAIASTHEFTMSMLYPLPQDSRQKAAVKIVRYFIIAQAVIVLLASIMQPYFYVYALIVLVVGEVTLRLSK</sequence>
<keyword evidence="1" id="KW-0472">Membrane</keyword>
<reference evidence="2 3" key="1">
    <citation type="submission" date="2014-11" db="EMBL/GenBank/DDBJ databases">
        <title>Genome sequence and analysis of novel Kurthia sp.</title>
        <authorList>
            <person name="Lawson J.N."/>
            <person name="Gonzalez J.E."/>
            <person name="Rinauldi L."/>
            <person name="Xuan Z."/>
            <person name="Firman A."/>
            <person name="Shaddox L."/>
            <person name="Trudeau A."/>
            <person name="Shah S."/>
            <person name="Reiman D."/>
        </authorList>
    </citation>
    <scope>NUCLEOTIDE SEQUENCE [LARGE SCALE GENOMIC DNA]</scope>
    <source>
        <strain evidence="2 3">3B1D</strain>
    </source>
</reference>
<dbReference type="Pfam" id="PF05975">
    <property type="entry name" value="EcsB"/>
    <property type="match status" value="1"/>
</dbReference>
<comment type="caution">
    <text evidence="2">The sequence shown here is derived from an EMBL/GenBank/DDBJ whole genome shotgun (WGS) entry which is preliminary data.</text>
</comment>
<evidence type="ECO:0000313" key="3">
    <source>
        <dbReference type="Proteomes" id="UP000288623"/>
    </source>
</evidence>
<dbReference type="Proteomes" id="UP000288623">
    <property type="component" value="Unassembled WGS sequence"/>
</dbReference>
<dbReference type="OrthoDB" id="2447941at2"/>
<keyword evidence="1" id="KW-0812">Transmembrane</keyword>
<dbReference type="EMBL" id="JTFC01000033">
    <property type="protein sequence ID" value="RUS53804.1"/>
    <property type="molecule type" value="Genomic_DNA"/>
</dbReference>
<keyword evidence="1" id="KW-1133">Transmembrane helix</keyword>
<feature type="transmembrane region" description="Helical" evidence="1">
    <location>
        <begin position="181"/>
        <end position="207"/>
    </location>
</feature>
<evidence type="ECO:0000256" key="1">
    <source>
        <dbReference type="SAM" id="Phobius"/>
    </source>
</evidence>
<dbReference type="PIRSF" id="PIRSF037259">
    <property type="entry name" value="EcsB_ABC"/>
    <property type="match status" value="1"/>
</dbReference>
<dbReference type="RefSeq" id="WP_126991229.1">
    <property type="nucleotide sequence ID" value="NZ_JTFC01000033.1"/>
</dbReference>
<protein>
    <submittedName>
        <fullName evidence="2">Protein EcsB</fullName>
    </submittedName>
</protein>
<dbReference type="AlphaFoldDB" id="A0A433RRR0"/>
<accession>A0A433RRR0</accession>
<evidence type="ECO:0000313" key="2">
    <source>
        <dbReference type="EMBL" id="RUS53804.1"/>
    </source>
</evidence>
<proteinExistence type="predicted"/>
<gene>
    <name evidence="2" type="ORF">QI30_13965</name>
</gene>
<feature type="transmembrane region" description="Helical" evidence="1">
    <location>
        <begin position="25"/>
        <end position="44"/>
    </location>
</feature>
<feature type="transmembrane region" description="Helical" evidence="1">
    <location>
        <begin position="103"/>
        <end position="123"/>
    </location>
</feature>